<dbReference type="EMBL" id="CP132938">
    <property type="protein sequence ID" value="XCB20505.1"/>
    <property type="molecule type" value="Genomic_DNA"/>
</dbReference>
<sequence>MTDWPTRDDFQAALTAMESDPKISGDGFWAFYAHALECGWQPMVMPTNDIRHVKAAGSDAGQWWSLYYGGIDTLVNSSAEMRARAEMLRSHAFKMAGLPVPPHPVPPAPVITTKSLGIVRWRGSVGAVNYSVERSHARRQLGARLRQVRNGLRRGLAGSRLQRPDGCQISHHRLQR</sequence>
<reference evidence="1" key="2">
    <citation type="journal article" date="2024" name="Environ. Microbiol.">
        <title>Genome analysis and description of Tunturibacter gen. nov. expands the diversity of Terriglobia in tundra soils.</title>
        <authorList>
            <person name="Messyasz A."/>
            <person name="Mannisto M.K."/>
            <person name="Kerkhof L.J."/>
            <person name="Haggblom M.M."/>
        </authorList>
    </citation>
    <scope>NUCLEOTIDE SEQUENCE</scope>
    <source>
        <strain evidence="1">M8UP39</strain>
    </source>
</reference>
<proteinExistence type="predicted"/>
<name>A0AAU7YW64_9BACT</name>
<gene>
    <name evidence="1" type="ORF">RBB81_12940</name>
</gene>
<dbReference type="AlphaFoldDB" id="A0AAU7YW64"/>
<dbReference type="KEGG" id="tgi:RBB81_12940"/>
<accession>A0AAU7YW64</accession>
<dbReference type="RefSeq" id="WP_353070924.1">
    <property type="nucleotide sequence ID" value="NZ_CP132938.1"/>
</dbReference>
<evidence type="ECO:0000313" key="1">
    <source>
        <dbReference type="EMBL" id="XCB20505.1"/>
    </source>
</evidence>
<protein>
    <submittedName>
        <fullName evidence="1">Uncharacterized protein</fullName>
    </submittedName>
</protein>
<organism evidence="1">
    <name type="scientific">Tunturiibacter gelidiferens</name>
    <dbReference type="NCBI Taxonomy" id="3069689"/>
    <lineage>
        <taxon>Bacteria</taxon>
        <taxon>Pseudomonadati</taxon>
        <taxon>Acidobacteriota</taxon>
        <taxon>Terriglobia</taxon>
        <taxon>Terriglobales</taxon>
        <taxon>Acidobacteriaceae</taxon>
        <taxon>Tunturiibacter</taxon>
    </lineage>
</organism>
<reference evidence="1" key="1">
    <citation type="submission" date="2023-08" db="EMBL/GenBank/DDBJ databases">
        <authorList>
            <person name="Messyasz A."/>
            <person name="Mannisto M.K."/>
            <person name="Kerkhof L.J."/>
            <person name="Haggblom M."/>
        </authorList>
    </citation>
    <scope>NUCLEOTIDE SEQUENCE</scope>
    <source>
        <strain evidence="1">M8UP39</strain>
    </source>
</reference>